<reference evidence="1" key="1">
    <citation type="submission" date="2016-03" db="EMBL/GenBank/DDBJ databases">
        <title>Updated assembly of Pseudogymnoascus destructans, the fungus causing white-nose syndrome of bats.</title>
        <authorList>
            <person name="Palmer J.M."/>
            <person name="Drees K.P."/>
            <person name="Foster J.T."/>
            <person name="Lindner D.L."/>
        </authorList>
    </citation>
    <scope>NUCLEOTIDE SEQUENCE [LARGE SCALE GENOMIC DNA]</scope>
    <source>
        <strain evidence="1">20631-21</strain>
    </source>
</reference>
<dbReference type="Proteomes" id="UP000077154">
    <property type="component" value="Unassembled WGS sequence"/>
</dbReference>
<dbReference type="VEuPathDB" id="FungiDB:GMDG_06224"/>
<dbReference type="GeneID" id="36285651"/>
<sequence length="98" mass="10687">MPANKILSSQTIKTVANSGKNVMVKYATKTETWDRSYLASSVQDDFSKAIEKADIPAGATVAILAEKEHPSSSDSKSHFTTVFEDKDGNHVSTKHVYP</sequence>
<evidence type="ECO:0000313" key="1">
    <source>
        <dbReference type="EMBL" id="OAF61122.1"/>
    </source>
</evidence>
<dbReference type="OrthoDB" id="5235678at2759"/>
<accession>A0A177AI44</accession>
<dbReference type="EMBL" id="KV441390">
    <property type="protein sequence ID" value="OAF61122.1"/>
    <property type="molecule type" value="Genomic_DNA"/>
</dbReference>
<dbReference type="RefSeq" id="XP_024326399.1">
    <property type="nucleotide sequence ID" value="XM_024466230.1"/>
</dbReference>
<gene>
    <name evidence="1" type="ORF">VC83_02570</name>
</gene>
<protein>
    <submittedName>
        <fullName evidence="1">Uncharacterized protein</fullName>
    </submittedName>
</protein>
<proteinExistence type="predicted"/>
<dbReference type="eggNOG" id="ENOG502T3M3">
    <property type="taxonomic scope" value="Eukaryota"/>
</dbReference>
<organism evidence="1">
    <name type="scientific">Pseudogymnoascus destructans</name>
    <dbReference type="NCBI Taxonomy" id="655981"/>
    <lineage>
        <taxon>Eukaryota</taxon>
        <taxon>Fungi</taxon>
        <taxon>Dikarya</taxon>
        <taxon>Ascomycota</taxon>
        <taxon>Pezizomycotina</taxon>
        <taxon>Leotiomycetes</taxon>
        <taxon>Thelebolales</taxon>
        <taxon>Thelebolaceae</taxon>
        <taxon>Pseudogymnoascus</taxon>
    </lineage>
</organism>
<name>A0A177AI44_9PEZI</name>
<dbReference type="AlphaFoldDB" id="A0A177AI44"/>